<sequence>MKIRKQFIATALLATGLGAGLAHATPISLTQLTGFTGGTVAATVVFRADLSTAAIGTLQSITIRDNSSGLGGATGQFSGFDLDAIILSTTSCATAVCVAGLSPLSAFNYSSGVVFTPGAQRDPADAKLFGTGPTGSTVDNAVATLGLFDGESIAGPGADGFLSLGDGGKISFNLSSALSTTGLYLYLGEVGDNGEALAGEITISQNPVPEPVSLSLLAIGLAGLGIGRRARRA</sequence>
<protein>
    <submittedName>
        <fullName evidence="2">PEP anchor domain-containing protein</fullName>
    </submittedName>
</protein>
<dbReference type="Proteomes" id="UP000013047">
    <property type="component" value="Unassembled WGS sequence"/>
</dbReference>
<organism evidence="2 3">
    <name type="scientific">Thauera phenylacetica B4P</name>
    <dbReference type="NCBI Taxonomy" id="1234382"/>
    <lineage>
        <taxon>Bacteria</taxon>
        <taxon>Pseudomonadati</taxon>
        <taxon>Pseudomonadota</taxon>
        <taxon>Betaproteobacteria</taxon>
        <taxon>Rhodocyclales</taxon>
        <taxon>Zoogloeaceae</taxon>
        <taxon>Thauera</taxon>
    </lineage>
</organism>
<reference evidence="2 3" key="1">
    <citation type="submission" date="2012-09" db="EMBL/GenBank/DDBJ databases">
        <title>Draft Genome Sequences of 6 Strains from Genus Thauera.</title>
        <authorList>
            <person name="Liu B."/>
            <person name="Shapleigh J.P."/>
            <person name="Frostegard A.H."/>
        </authorList>
    </citation>
    <scope>NUCLEOTIDE SEQUENCE [LARGE SCALE GENOMIC DNA]</scope>
    <source>
        <strain evidence="2 3">B4P</strain>
    </source>
</reference>
<feature type="chain" id="PRO_5004129533" evidence="1">
    <location>
        <begin position="25"/>
        <end position="233"/>
    </location>
</feature>
<dbReference type="InterPro" id="IPR013424">
    <property type="entry name" value="Ice-binding_C"/>
</dbReference>
<proteinExistence type="predicted"/>
<accession>N6ZLS2</accession>
<comment type="caution">
    <text evidence="2">The sequence shown here is derived from an EMBL/GenBank/DDBJ whole genome shotgun (WGS) entry which is preliminary data.</text>
</comment>
<keyword evidence="3" id="KW-1185">Reference proteome</keyword>
<evidence type="ECO:0000256" key="1">
    <source>
        <dbReference type="SAM" id="SignalP"/>
    </source>
</evidence>
<dbReference type="NCBIfam" id="TIGR02595">
    <property type="entry name" value="PEP_CTERM"/>
    <property type="match status" value="1"/>
</dbReference>
<dbReference type="OrthoDB" id="9181446at2"/>
<dbReference type="RefSeq" id="WP_004374916.1">
    <property type="nucleotide sequence ID" value="NZ_AMXF01000211.1"/>
</dbReference>
<evidence type="ECO:0000313" key="3">
    <source>
        <dbReference type="Proteomes" id="UP000013047"/>
    </source>
</evidence>
<gene>
    <name evidence="2" type="ORF">C667_18761</name>
</gene>
<name>N6ZLS2_9RHOO</name>
<evidence type="ECO:0000313" key="2">
    <source>
        <dbReference type="EMBL" id="ENO95492.1"/>
    </source>
</evidence>
<dbReference type="AlphaFoldDB" id="N6ZLS2"/>
<keyword evidence="1" id="KW-0732">Signal</keyword>
<dbReference type="EMBL" id="AMXF01000211">
    <property type="protein sequence ID" value="ENO95492.1"/>
    <property type="molecule type" value="Genomic_DNA"/>
</dbReference>
<feature type="signal peptide" evidence="1">
    <location>
        <begin position="1"/>
        <end position="24"/>
    </location>
</feature>